<dbReference type="GO" id="GO:0016757">
    <property type="term" value="F:glycosyltransferase activity"/>
    <property type="evidence" value="ECO:0007669"/>
    <property type="project" value="TreeGrafter"/>
</dbReference>
<dbReference type="Proteomes" id="UP000558113">
    <property type="component" value="Unassembled WGS sequence"/>
</dbReference>
<evidence type="ECO:0000313" key="3">
    <source>
        <dbReference type="EMBL" id="NBC69300.1"/>
    </source>
</evidence>
<dbReference type="RefSeq" id="WP_161696976.1">
    <property type="nucleotide sequence ID" value="NZ_JAAAMU010000004.1"/>
</dbReference>
<dbReference type="Pfam" id="PF13439">
    <property type="entry name" value="Glyco_transf_4"/>
    <property type="match status" value="1"/>
</dbReference>
<dbReference type="Pfam" id="PF13692">
    <property type="entry name" value="Glyco_trans_1_4"/>
    <property type="match status" value="1"/>
</dbReference>
<evidence type="ECO:0000256" key="1">
    <source>
        <dbReference type="SAM" id="MobiDB-lite"/>
    </source>
</evidence>
<protein>
    <submittedName>
        <fullName evidence="3">Glycosyltransferase</fullName>
    </submittedName>
</protein>
<dbReference type="PANTHER" id="PTHR45947">
    <property type="entry name" value="SULFOQUINOVOSYL TRANSFERASE SQD2"/>
    <property type="match status" value="1"/>
</dbReference>
<gene>
    <name evidence="3" type="ORF">GT003_09880</name>
</gene>
<dbReference type="SUPFAM" id="SSF53756">
    <property type="entry name" value="UDP-Glycosyltransferase/glycogen phosphorylase"/>
    <property type="match status" value="1"/>
</dbReference>
<accession>A0A7X5C0I2</accession>
<comment type="caution">
    <text evidence="3">The sequence shown here is derived from an EMBL/GenBank/DDBJ whole genome shotgun (WGS) entry which is preliminary data.</text>
</comment>
<dbReference type="PANTHER" id="PTHR45947:SF13">
    <property type="entry name" value="TRANSFERASE"/>
    <property type="match status" value="1"/>
</dbReference>
<proteinExistence type="predicted"/>
<dbReference type="AlphaFoldDB" id="A0A7X5C0I2"/>
<feature type="domain" description="Glycosyltransferase subfamily 4-like N-terminal" evidence="2">
    <location>
        <begin position="134"/>
        <end position="332"/>
    </location>
</feature>
<dbReference type="InterPro" id="IPR028098">
    <property type="entry name" value="Glyco_trans_4-like_N"/>
</dbReference>
<keyword evidence="4" id="KW-1185">Reference proteome</keyword>
<feature type="region of interest" description="Disordered" evidence="1">
    <location>
        <begin position="1"/>
        <end position="83"/>
    </location>
</feature>
<organism evidence="3 4">
    <name type="scientific">Paenibacillus sacheonensis</name>
    <dbReference type="NCBI Taxonomy" id="742054"/>
    <lineage>
        <taxon>Bacteria</taxon>
        <taxon>Bacillati</taxon>
        <taxon>Bacillota</taxon>
        <taxon>Bacilli</taxon>
        <taxon>Bacillales</taxon>
        <taxon>Paenibacillaceae</taxon>
        <taxon>Paenibacillus</taxon>
    </lineage>
</organism>
<feature type="compositionally biased region" description="Basic residues" evidence="1">
    <location>
        <begin position="51"/>
        <end position="78"/>
    </location>
</feature>
<feature type="compositionally biased region" description="Low complexity" evidence="1">
    <location>
        <begin position="11"/>
        <end position="50"/>
    </location>
</feature>
<dbReference type="OrthoDB" id="9814612at2"/>
<dbReference type="Gene3D" id="3.40.50.2000">
    <property type="entry name" value="Glycogen Phosphorylase B"/>
    <property type="match status" value="2"/>
</dbReference>
<keyword evidence="3" id="KW-0808">Transferase</keyword>
<evidence type="ECO:0000259" key="2">
    <source>
        <dbReference type="Pfam" id="PF13439"/>
    </source>
</evidence>
<dbReference type="InterPro" id="IPR050194">
    <property type="entry name" value="Glycosyltransferase_grp1"/>
</dbReference>
<reference evidence="3 4" key="1">
    <citation type="submission" date="2020-01" db="EMBL/GenBank/DDBJ databases">
        <title>Paenibacillus soybeanensis sp. nov. isolated from the nodules of soybean (Glycine max(L.) Merr).</title>
        <authorList>
            <person name="Wang H."/>
        </authorList>
    </citation>
    <scope>NUCLEOTIDE SEQUENCE [LARGE SCALE GENOMIC DNA]</scope>
    <source>
        <strain evidence="3 4">DSM 23054</strain>
    </source>
</reference>
<sequence length="525" mass="56444">MKSKPKRTRTTRTAAGTRALSRAAAGKRAFARSAGTRAAAGVRRSSPAAHPSRRKRSVKGTARSRRRAAKRTTGRRIARMASPPNVQTAALRIPALNLAAASAYAAEPIASGRQPGEPLKILYLVHAFYPESYTGTEKFVLQLARTMQQRGHRVKVIACSESLAEPSASGDIASVEYEHEGIPVLAYRGAAEAEGELMPLFRDPGFAAFADDVLLREQPDILHVAHAMNGTGFIRSALKLGIPYVMTLTDYWLACPKSTLLRTDRQLCAGPEGGSACALHCLLPGAAERLQALAPLLQGARRIVAPSTFLASYMKGAMPSIDVDILPHGMRLEAFVPNARTYRAGDRITLVYGGSLGEHKGVHVLLAAMAMIRSRQLRLHIYGSGDPVYADALKRAAAGDSRISFRGTYAEDDLPRIYHEADVAVVPSVWYENAPLTLREALASRVPVIASGAGGMAEKIVDGLNGFTFRIGDARHLAARLKLLLRNPAILNTLKANIAGMQQPALDAEMDAYASLYASHARVSC</sequence>
<dbReference type="EMBL" id="JAAAMU010000004">
    <property type="protein sequence ID" value="NBC69300.1"/>
    <property type="molecule type" value="Genomic_DNA"/>
</dbReference>
<name>A0A7X5C0I2_9BACL</name>
<feature type="compositionally biased region" description="Basic residues" evidence="1">
    <location>
        <begin position="1"/>
        <end position="10"/>
    </location>
</feature>
<evidence type="ECO:0000313" key="4">
    <source>
        <dbReference type="Proteomes" id="UP000558113"/>
    </source>
</evidence>